<evidence type="ECO:0000313" key="2">
    <source>
        <dbReference type="Proteomes" id="UP000265520"/>
    </source>
</evidence>
<reference evidence="1 2" key="1">
    <citation type="journal article" date="2018" name="Front. Plant Sci.">
        <title>Red Clover (Trifolium pratense) and Zigzag Clover (T. medium) - A Picture of Genomic Similarities and Differences.</title>
        <authorList>
            <person name="Dluhosova J."/>
            <person name="Istvanek J."/>
            <person name="Nedelnik J."/>
            <person name="Repkova J."/>
        </authorList>
    </citation>
    <scope>NUCLEOTIDE SEQUENCE [LARGE SCALE GENOMIC DNA]</scope>
    <source>
        <strain evidence="2">cv. 10/8</strain>
        <tissue evidence="1">Leaf</tissue>
    </source>
</reference>
<comment type="caution">
    <text evidence="1">The sequence shown here is derived from an EMBL/GenBank/DDBJ whole genome shotgun (WGS) entry which is preliminary data.</text>
</comment>
<dbReference type="AlphaFoldDB" id="A0A392SBF2"/>
<sequence length="37" mass="4096">KWVYPEEHVSKFVGARGGAAGRLIRAGFSARYAEQDD</sequence>
<dbReference type="EMBL" id="LXQA010342131">
    <property type="protein sequence ID" value="MCI45290.1"/>
    <property type="molecule type" value="Genomic_DNA"/>
</dbReference>
<feature type="non-terminal residue" evidence="1">
    <location>
        <position position="1"/>
    </location>
</feature>
<dbReference type="Proteomes" id="UP000265520">
    <property type="component" value="Unassembled WGS sequence"/>
</dbReference>
<keyword evidence="2" id="KW-1185">Reference proteome</keyword>
<protein>
    <submittedName>
        <fullName evidence="1">Uncharacterized protein</fullName>
    </submittedName>
</protein>
<evidence type="ECO:0000313" key="1">
    <source>
        <dbReference type="EMBL" id="MCI45290.1"/>
    </source>
</evidence>
<proteinExistence type="predicted"/>
<name>A0A392SBF2_9FABA</name>
<organism evidence="1 2">
    <name type="scientific">Trifolium medium</name>
    <dbReference type="NCBI Taxonomy" id="97028"/>
    <lineage>
        <taxon>Eukaryota</taxon>
        <taxon>Viridiplantae</taxon>
        <taxon>Streptophyta</taxon>
        <taxon>Embryophyta</taxon>
        <taxon>Tracheophyta</taxon>
        <taxon>Spermatophyta</taxon>
        <taxon>Magnoliopsida</taxon>
        <taxon>eudicotyledons</taxon>
        <taxon>Gunneridae</taxon>
        <taxon>Pentapetalae</taxon>
        <taxon>rosids</taxon>
        <taxon>fabids</taxon>
        <taxon>Fabales</taxon>
        <taxon>Fabaceae</taxon>
        <taxon>Papilionoideae</taxon>
        <taxon>50 kb inversion clade</taxon>
        <taxon>NPAAA clade</taxon>
        <taxon>Hologalegina</taxon>
        <taxon>IRL clade</taxon>
        <taxon>Trifolieae</taxon>
        <taxon>Trifolium</taxon>
    </lineage>
</organism>
<accession>A0A392SBF2</accession>